<proteinExistence type="predicted"/>
<organism evidence="2 3">
    <name type="scientific">Armillaria tabescens</name>
    <name type="common">Ringless honey mushroom</name>
    <name type="synonym">Agaricus tabescens</name>
    <dbReference type="NCBI Taxonomy" id="1929756"/>
    <lineage>
        <taxon>Eukaryota</taxon>
        <taxon>Fungi</taxon>
        <taxon>Dikarya</taxon>
        <taxon>Basidiomycota</taxon>
        <taxon>Agaricomycotina</taxon>
        <taxon>Agaricomycetes</taxon>
        <taxon>Agaricomycetidae</taxon>
        <taxon>Agaricales</taxon>
        <taxon>Marasmiineae</taxon>
        <taxon>Physalacriaceae</taxon>
        <taxon>Desarmillaria</taxon>
    </lineage>
</organism>
<dbReference type="RefSeq" id="XP_060326691.1">
    <property type="nucleotide sequence ID" value="XM_060474067.1"/>
</dbReference>
<accession>A0AA39JWB5</accession>
<name>A0AA39JWB5_ARMTA</name>
<feature type="domain" description="F-box" evidence="1">
    <location>
        <begin position="107"/>
        <end position="164"/>
    </location>
</feature>
<dbReference type="Gene3D" id="1.20.1280.50">
    <property type="match status" value="1"/>
</dbReference>
<dbReference type="EMBL" id="JAUEPS010000040">
    <property type="protein sequence ID" value="KAK0448976.1"/>
    <property type="molecule type" value="Genomic_DNA"/>
</dbReference>
<evidence type="ECO:0000259" key="1">
    <source>
        <dbReference type="Pfam" id="PF12937"/>
    </source>
</evidence>
<dbReference type="SUPFAM" id="SSF52047">
    <property type="entry name" value="RNI-like"/>
    <property type="match status" value="1"/>
</dbReference>
<dbReference type="GeneID" id="85357615"/>
<dbReference type="InterPro" id="IPR001810">
    <property type="entry name" value="F-box_dom"/>
</dbReference>
<evidence type="ECO:0000313" key="2">
    <source>
        <dbReference type="EMBL" id="KAK0448976.1"/>
    </source>
</evidence>
<gene>
    <name evidence="2" type="ORF">EV420DRAFT_1566466</name>
</gene>
<dbReference type="SUPFAM" id="SSF81383">
    <property type="entry name" value="F-box domain"/>
    <property type="match status" value="1"/>
</dbReference>
<comment type="caution">
    <text evidence="2">The sequence shown here is derived from an EMBL/GenBank/DDBJ whole genome shotgun (WGS) entry which is preliminary data.</text>
</comment>
<sequence length="538" mass="60598">MESPSSQVVKALTILSRDAESGPLSYGKTLGNNGSLSQKDISGLRKNTSSLNDDLAVLDWLSSVVPRRREEIRASIIFQTALLTHLPPTSPEEHYFFHCQPYNDTLLSSLPVEILTAIFQFAVDGSEYDDLDVKHSSNWVISHVCRVWRSVAVSTPNLWTSVSIEDDLLIDDPFTDDKAMHLKEYLSRSNQKPLRITLSSSYDIQKHLEILSPHFTRCTNLDLTITDETLDLLFAISSGFSSLRRLTVVVEGRYVFNDIQPGLSPSLSGLPFISSFGKAPCLRDVLLQGVGISYLELPLTKLESFTGDIYRYSEYKLLFSSAPQLITATLNVLCAAATFIILPEPLIHVKLHTLSLYTDIECLRGLRLPSLEVFRIQQIYSGGHHCYIAELIRESGCPLRSLYLEVPALPWSELQPIIEECSSTLTSLSIRVNNSSASQVHDALAFNGASYLAPCLKELCIRDDDYSLNKGFEASFHKITFFSMVFWRWYSKRVTQLKSLTMCAPYSPRPDEALRKLQELEEDSLNVEFHGYAWTKMI</sequence>
<protein>
    <recommendedName>
        <fullName evidence="1">F-box domain-containing protein</fullName>
    </recommendedName>
</protein>
<dbReference type="AlphaFoldDB" id="A0AA39JWB5"/>
<reference evidence="2" key="1">
    <citation type="submission" date="2023-06" db="EMBL/GenBank/DDBJ databases">
        <authorList>
            <consortium name="Lawrence Berkeley National Laboratory"/>
            <person name="Ahrendt S."/>
            <person name="Sahu N."/>
            <person name="Indic B."/>
            <person name="Wong-Bajracharya J."/>
            <person name="Merenyi Z."/>
            <person name="Ke H.-M."/>
            <person name="Monk M."/>
            <person name="Kocsube S."/>
            <person name="Drula E."/>
            <person name="Lipzen A."/>
            <person name="Balint B."/>
            <person name="Henrissat B."/>
            <person name="Andreopoulos B."/>
            <person name="Martin F.M."/>
            <person name="Harder C.B."/>
            <person name="Rigling D."/>
            <person name="Ford K.L."/>
            <person name="Foster G.D."/>
            <person name="Pangilinan J."/>
            <person name="Papanicolaou A."/>
            <person name="Barry K."/>
            <person name="LaButti K."/>
            <person name="Viragh M."/>
            <person name="Koriabine M."/>
            <person name="Yan M."/>
            <person name="Riley R."/>
            <person name="Champramary S."/>
            <person name="Plett K.L."/>
            <person name="Tsai I.J."/>
            <person name="Slot J."/>
            <person name="Sipos G."/>
            <person name="Plett J."/>
            <person name="Nagy L.G."/>
            <person name="Grigoriev I.V."/>
        </authorList>
    </citation>
    <scope>NUCLEOTIDE SEQUENCE</scope>
    <source>
        <strain evidence="2">CCBAS 213</strain>
    </source>
</reference>
<keyword evidence="3" id="KW-1185">Reference proteome</keyword>
<evidence type="ECO:0000313" key="3">
    <source>
        <dbReference type="Proteomes" id="UP001175211"/>
    </source>
</evidence>
<dbReference type="Pfam" id="PF12937">
    <property type="entry name" value="F-box-like"/>
    <property type="match status" value="1"/>
</dbReference>
<dbReference type="InterPro" id="IPR036047">
    <property type="entry name" value="F-box-like_dom_sf"/>
</dbReference>
<dbReference type="Proteomes" id="UP001175211">
    <property type="component" value="Unassembled WGS sequence"/>
</dbReference>